<organism evidence="2 3">
    <name type="scientific">Paenarthrobacter aurescens (strain TC1)</name>
    <dbReference type="NCBI Taxonomy" id="290340"/>
    <lineage>
        <taxon>Bacteria</taxon>
        <taxon>Bacillati</taxon>
        <taxon>Actinomycetota</taxon>
        <taxon>Actinomycetes</taxon>
        <taxon>Micrococcales</taxon>
        <taxon>Micrococcaceae</taxon>
        <taxon>Paenarthrobacter</taxon>
    </lineage>
</organism>
<protein>
    <submittedName>
        <fullName evidence="2">Uncharacterized protein</fullName>
    </submittedName>
</protein>
<sequence>MRRWRLGGACGGCRCSSGYRMSLPSRRPSALNLTMTGAPARLLAWLAVMATLLTACTPAVDSTVLDAGQPIATSSSVPPRGDAAVPSTSATQAPSPAPPPAPAPAPPPPPAPPAVPQAFAVNLYQEGDFVPQYTFDWCVAASIQMAHNLVDDTGGGSWASSAQQSELWEMARARSSNSFNGANPRGWAQVLTEVGMGAYTVVSIANYEDTLQTAARAIAETGRPVGLVMWSGRHAWVMSGFESMGDPSQFPEFQVTGIRVLDPLYPYGSGQWGPSPEPNSLLTPEQLATQFVVREPRRWSADLPTGYLLVLPVAAA</sequence>
<evidence type="ECO:0000256" key="1">
    <source>
        <dbReference type="SAM" id="MobiDB-lite"/>
    </source>
</evidence>
<proteinExistence type="predicted"/>
<reference evidence="2 3" key="1">
    <citation type="journal article" date="2006" name="PLoS Genet.">
        <title>Secrets of soil survival revealed by the genome sequence of Arthrobacter aurescens TC1.</title>
        <authorList>
            <person name="Mongodin E.F."/>
            <person name="Shapir N."/>
            <person name="Daugherty S.C."/>
            <person name="DeBoy R.T."/>
            <person name="Emerson J.B."/>
            <person name="Shvartzbeyn A."/>
            <person name="Radune D."/>
            <person name="Vamathevan J."/>
            <person name="Riggs F."/>
            <person name="Grinberg V."/>
            <person name="Khouri H."/>
            <person name="Wackett L.P."/>
            <person name="Nelson K.E."/>
            <person name="Sadowsky M.J."/>
        </authorList>
    </citation>
    <scope>NUCLEOTIDE SEQUENCE [LARGE SCALE GENOMIC DNA]</scope>
    <source>
        <strain evidence="2 3">TC1</strain>
    </source>
</reference>
<feature type="compositionally biased region" description="Pro residues" evidence="1">
    <location>
        <begin position="95"/>
        <end position="113"/>
    </location>
</feature>
<evidence type="ECO:0000313" key="2">
    <source>
        <dbReference type="EMBL" id="ABM09042.1"/>
    </source>
</evidence>
<dbReference type="EMBL" id="CP000474">
    <property type="protein sequence ID" value="ABM09042.1"/>
    <property type="molecule type" value="Genomic_DNA"/>
</dbReference>
<feature type="compositionally biased region" description="Low complexity" evidence="1">
    <location>
        <begin position="83"/>
        <end position="94"/>
    </location>
</feature>
<keyword evidence="3" id="KW-1185">Reference proteome</keyword>
<feature type="region of interest" description="Disordered" evidence="1">
    <location>
        <begin position="71"/>
        <end position="113"/>
    </location>
</feature>
<evidence type="ECO:0000313" key="3">
    <source>
        <dbReference type="Proteomes" id="UP000000637"/>
    </source>
</evidence>
<dbReference type="AlphaFoldDB" id="A1R152"/>
<accession>A1R152</accession>
<name>A1R152_PAEAT</name>
<dbReference type="Proteomes" id="UP000000637">
    <property type="component" value="Chromosome"/>
</dbReference>
<gene>
    <name evidence="2" type="ordered locus">AAur_0136</name>
</gene>
<dbReference type="KEGG" id="aau:AAur_0136"/>
<dbReference type="HOGENOM" id="CLU_1033067_0_0_11"/>